<evidence type="ECO:0000313" key="3">
    <source>
        <dbReference type="Proteomes" id="UP000033710"/>
    </source>
</evidence>
<comment type="caution">
    <text evidence="2">The sequence shown here is derived from an EMBL/GenBank/DDBJ whole genome shotgun (WGS) entry which is preliminary data.</text>
</comment>
<name>A0A0F2MJG2_SPOSC</name>
<dbReference type="Proteomes" id="UP000033710">
    <property type="component" value="Unassembled WGS sequence"/>
</dbReference>
<proteinExistence type="predicted"/>
<dbReference type="VEuPathDB" id="FungiDB:SPSK_06753"/>
<dbReference type="GeneID" id="27668727"/>
<evidence type="ECO:0000313" key="2">
    <source>
        <dbReference type="EMBL" id="KJR89762.1"/>
    </source>
</evidence>
<reference evidence="2 3" key="2">
    <citation type="journal article" date="2015" name="Eukaryot. Cell">
        <title>Asexual propagation of a virulent clone complex in a human and feline outbreak of sporotrichosis.</title>
        <authorList>
            <person name="Teixeira Mde M."/>
            <person name="Rodrigues A.M."/>
            <person name="Tsui C.K."/>
            <person name="de Almeida L.G."/>
            <person name="Van Diepeningen A.D."/>
            <person name="van den Ende B.G."/>
            <person name="Fernandes G.F."/>
            <person name="Kano R."/>
            <person name="Hamelin R.C."/>
            <person name="Lopes-Bezerra L.M."/>
            <person name="Vasconcelos A.T."/>
            <person name="de Hoog S."/>
            <person name="de Camargo Z.P."/>
            <person name="Felipe M.S."/>
        </authorList>
    </citation>
    <scope>NUCLEOTIDE SEQUENCE [LARGE SCALE GENOMIC DNA]</scope>
    <source>
        <strain evidence="2 3">1099-18</strain>
    </source>
</reference>
<accession>A0A0F2MJG2</accession>
<dbReference type="RefSeq" id="XP_016592438.1">
    <property type="nucleotide sequence ID" value="XM_016733450.1"/>
</dbReference>
<dbReference type="AlphaFoldDB" id="A0A0F2MJG2"/>
<dbReference type="EMBL" id="AXCR01000001">
    <property type="protein sequence ID" value="KJR89762.1"/>
    <property type="molecule type" value="Genomic_DNA"/>
</dbReference>
<feature type="region of interest" description="Disordered" evidence="1">
    <location>
        <begin position="21"/>
        <end position="57"/>
    </location>
</feature>
<evidence type="ECO:0000256" key="1">
    <source>
        <dbReference type="SAM" id="MobiDB-lite"/>
    </source>
</evidence>
<feature type="compositionally biased region" description="Polar residues" evidence="1">
    <location>
        <begin position="45"/>
        <end position="57"/>
    </location>
</feature>
<reference evidence="2 3" key="1">
    <citation type="journal article" date="2014" name="BMC Genomics">
        <title>Comparative genomics of the major fungal agents of human and animal Sporotrichosis: Sporothrix schenckii and Sporothrix brasiliensis.</title>
        <authorList>
            <person name="Teixeira M.M."/>
            <person name="de Almeida L.G."/>
            <person name="Kubitschek-Barreira P."/>
            <person name="Alves F.L."/>
            <person name="Kioshima E.S."/>
            <person name="Abadio A.K."/>
            <person name="Fernandes L."/>
            <person name="Derengowski L.S."/>
            <person name="Ferreira K.S."/>
            <person name="Souza R.C."/>
            <person name="Ruiz J.C."/>
            <person name="de Andrade N.C."/>
            <person name="Paes H.C."/>
            <person name="Nicola A.M."/>
            <person name="Albuquerque P."/>
            <person name="Gerber A.L."/>
            <person name="Martins V.P."/>
            <person name="Peconick L.D."/>
            <person name="Neto A.V."/>
            <person name="Chaucanez C.B."/>
            <person name="Silva P.A."/>
            <person name="Cunha O.L."/>
            <person name="de Oliveira F.F."/>
            <person name="dos Santos T.C."/>
            <person name="Barros A.L."/>
            <person name="Soares M.A."/>
            <person name="de Oliveira L.M."/>
            <person name="Marini M.M."/>
            <person name="Villalobos-Duno H."/>
            <person name="Cunha M.M."/>
            <person name="de Hoog S."/>
            <person name="da Silveira J.F."/>
            <person name="Henrissat B."/>
            <person name="Nino-Vega G.A."/>
            <person name="Cisalpino P.S."/>
            <person name="Mora-Montes H.M."/>
            <person name="Almeida S.R."/>
            <person name="Stajich J.E."/>
            <person name="Lopes-Bezerra L.M."/>
            <person name="Vasconcelos A.T."/>
            <person name="Felipe M.S."/>
        </authorList>
    </citation>
    <scope>NUCLEOTIDE SEQUENCE [LARGE SCALE GENOMIC DNA]</scope>
    <source>
        <strain evidence="2 3">1099-18</strain>
    </source>
</reference>
<gene>
    <name evidence="2" type="ORF">SPSK_06753</name>
</gene>
<dbReference type="OrthoDB" id="10326814at2759"/>
<dbReference type="KEGG" id="ssck:SPSK_06753"/>
<protein>
    <submittedName>
        <fullName evidence="2">Uncharacterized protein</fullName>
    </submittedName>
</protein>
<sequence length="117" mass="12581">MNGKPSDLWYGYGVWVRDQGKTGLDTAQNRRPGNSAEGQKRQWKPGSSGSPVSHNRTATTHGELQCFAAAKDVVAIEAQPVVVEKSRTLFPGCVVGLSANNSDNCRAKVQFQCLSSS</sequence>
<organism evidence="2 3">
    <name type="scientific">Sporothrix schenckii 1099-18</name>
    <dbReference type="NCBI Taxonomy" id="1397361"/>
    <lineage>
        <taxon>Eukaryota</taxon>
        <taxon>Fungi</taxon>
        <taxon>Dikarya</taxon>
        <taxon>Ascomycota</taxon>
        <taxon>Pezizomycotina</taxon>
        <taxon>Sordariomycetes</taxon>
        <taxon>Sordariomycetidae</taxon>
        <taxon>Ophiostomatales</taxon>
        <taxon>Ophiostomataceae</taxon>
        <taxon>Sporothrix</taxon>
    </lineage>
</organism>